<comment type="caution">
    <text evidence="1">The sequence shown here is derived from an EMBL/GenBank/DDBJ whole genome shotgun (WGS) entry which is preliminary data.</text>
</comment>
<dbReference type="InterPro" id="IPR010022">
    <property type="entry name" value="XkdX"/>
</dbReference>
<evidence type="ECO:0000313" key="2">
    <source>
        <dbReference type="Proteomes" id="UP000306855"/>
    </source>
</evidence>
<organism evidence="1 2">
    <name type="scientific">Ligilactobacillus murinus</name>
    <dbReference type="NCBI Taxonomy" id="1622"/>
    <lineage>
        <taxon>Bacteria</taxon>
        <taxon>Bacillati</taxon>
        <taxon>Bacillota</taxon>
        <taxon>Bacilli</taxon>
        <taxon>Lactobacillales</taxon>
        <taxon>Lactobacillaceae</taxon>
        <taxon>Ligilactobacillus</taxon>
    </lineage>
</organism>
<name>A0A4S2EM50_9LACO</name>
<dbReference type="RefSeq" id="WP_135941863.1">
    <property type="nucleotide sequence ID" value="NZ_SRYK01000004.1"/>
</dbReference>
<gene>
    <name evidence="1" type="ORF">E5340_01680</name>
</gene>
<sequence length="44" mass="5138">MLFDYDTVSLYFRLGLFTQQDVKDFVTVGFFAQADYDKMFPAEG</sequence>
<accession>A0A4S2EM50</accession>
<reference evidence="1 2" key="1">
    <citation type="submission" date="2019-04" db="EMBL/GenBank/DDBJ databases">
        <title>Microbes associate with the intestines of laboratory mice.</title>
        <authorList>
            <person name="Navarre W."/>
            <person name="Wong E."/>
            <person name="Huang K."/>
            <person name="Tropini C."/>
            <person name="Ng K."/>
            <person name="Yu B."/>
        </authorList>
    </citation>
    <scope>NUCLEOTIDE SEQUENCE [LARGE SCALE GENOMIC DNA]</scope>
    <source>
        <strain evidence="1 2">NM26_J9</strain>
    </source>
</reference>
<dbReference type="Pfam" id="PF09693">
    <property type="entry name" value="Phage_XkdX"/>
    <property type="match status" value="1"/>
</dbReference>
<proteinExistence type="predicted"/>
<protein>
    <submittedName>
        <fullName evidence="1">XkdX family protein</fullName>
    </submittedName>
</protein>
<dbReference type="EMBL" id="SRYK01000004">
    <property type="protein sequence ID" value="TGY56935.1"/>
    <property type="molecule type" value="Genomic_DNA"/>
</dbReference>
<evidence type="ECO:0000313" key="1">
    <source>
        <dbReference type="EMBL" id="TGY56935.1"/>
    </source>
</evidence>
<dbReference type="Proteomes" id="UP000306855">
    <property type="component" value="Unassembled WGS sequence"/>
</dbReference>
<dbReference type="AlphaFoldDB" id="A0A4S2EM50"/>